<evidence type="ECO:0000256" key="1">
    <source>
        <dbReference type="SAM" id="Phobius"/>
    </source>
</evidence>
<keyword evidence="1" id="KW-0812">Transmembrane</keyword>
<proteinExistence type="predicted"/>
<dbReference type="STRING" id="1239962.C943_01908"/>
<protein>
    <submittedName>
        <fullName evidence="2">Uncharacterized protein</fullName>
    </submittedName>
</protein>
<name>M7XSZ0_9BACT</name>
<evidence type="ECO:0000313" key="3">
    <source>
        <dbReference type="Proteomes" id="UP000010953"/>
    </source>
</evidence>
<dbReference type="OrthoDB" id="883418at2"/>
<feature type="transmembrane region" description="Helical" evidence="1">
    <location>
        <begin position="77"/>
        <end position="97"/>
    </location>
</feature>
<comment type="caution">
    <text evidence="2">The sequence shown here is derived from an EMBL/GenBank/DDBJ whole genome shotgun (WGS) entry which is preliminary data.</text>
</comment>
<dbReference type="InParanoid" id="M7XSZ0"/>
<keyword evidence="1" id="KW-0472">Membrane</keyword>
<feature type="transmembrane region" description="Helical" evidence="1">
    <location>
        <begin position="46"/>
        <end position="71"/>
    </location>
</feature>
<gene>
    <name evidence="2" type="ORF">C943_01908</name>
</gene>
<organism evidence="2 3">
    <name type="scientific">Mariniradius saccharolyticus AK6</name>
    <dbReference type="NCBI Taxonomy" id="1239962"/>
    <lineage>
        <taxon>Bacteria</taxon>
        <taxon>Pseudomonadati</taxon>
        <taxon>Bacteroidota</taxon>
        <taxon>Cytophagia</taxon>
        <taxon>Cytophagales</taxon>
        <taxon>Cyclobacteriaceae</taxon>
        <taxon>Mariniradius</taxon>
    </lineage>
</organism>
<dbReference type="AlphaFoldDB" id="M7XSZ0"/>
<dbReference type="EMBL" id="AMZY02000018">
    <property type="protein sequence ID" value="EMS31637.1"/>
    <property type="molecule type" value="Genomic_DNA"/>
</dbReference>
<keyword evidence="1" id="KW-1133">Transmembrane helix</keyword>
<reference evidence="2" key="1">
    <citation type="submission" date="2013-01" db="EMBL/GenBank/DDBJ databases">
        <title>Genome assembly of Mariniradius saccharolyticus AK6.</title>
        <authorList>
            <person name="Vaidya B."/>
            <person name="Khatri I."/>
            <person name="Tanuku N.R.S."/>
            <person name="Subramanian S."/>
            <person name="Pinnaka A."/>
        </authorList>
    </citation>
    <scope>NUCLEOTIDE SEQUENCE [LARGE SCALE GENOMIC DNA]</scope>
    <source>
        <strain evidence="2">AK6</strain>
    </source>
</reference>
<feature type="transmembrane region" description="Helical" evidence="1">
    <location>
        <begin position="118"/>
        <end position="134"/>
    </location>
</feature>
<dbReference type="Proteomes" id="UP000010953">
    <property type="component" value="Unassembled WGS sequence"/>
</dbReference>
<sequence>MEWIRLSVDSGLFVLIWLVQVIIYPSFRYIDRARLNHWHQLYTRKILYFVGPLLFVQTGVIALQVLFDLLVYMVDGLLLAGIWINTFFIAIPIHNAIDRGESLEKNILKLLRVNRWRAFLWTALLLLSVVRVVVS</sequence>
<feature type="transmembrane region" description="Helical" evidence="1">
    <location>
        <begin position="6"/>
        <end position="25"/>
    </location>
</feature>
<accession>M7XSZ0</accession>
<keyword evidence="3" id="KW-1185">Reference proteome</keyword>
<dbReference type="RefSeq" id="WP_008630298.1">
    <property type="nucleotide sequence ID" value="NZ_AMZY02000018.1"/>
</dbReference>
<evidence type="ECO:0000313" key="2">
    <source>
        <dbReference type="EMBL" id="EMS31637.1"/>
    </source>
</evidence>